<accession>A0AA85JBX2</accession>
<protein>
    <submittedName>
        <fullName evidence="2">Uncharacterized protein</fullName>
    </submittedName>
</protein>
<evidence type="ECO:0000313" key="1">
    <source>
        <dbReference type="Proteomes" id="UP000050795"/>
    </source>
</evidence>
<dbReference type="Proteomes" id="UP000050795">
    <property type="component" value="Unassembled WGS sequence"/>
</dbReference>
<sequence length="442" mass="50800">MEKLTDELASSLIDDLRLDGDLNCMLSDFPSRGVNPEFVLMIDKKLMPECDTGDPNHAMKSWIRCAATAGAYVYKSVGESVSQPLRVWLSNAASAVILHGLLGELTVSTQEDRDGNATNENISLPDTVVDDRLDGYWYYGSWTVENVASSSEMRGVLKAEMANACVSVMIASVVNYFEENRYTPSGFRRDSYACRILGSGVMEKYGLTDESDKTKAMLITGHWVSKLVVFSMATEGRELEHPIRPVKRIGYKQSLDKMDISKYFRDVPAGFTYTRIAHAIARRMVRSVCIPYFDNFSELIELRQLYCKIVDDPFHYHLDGEYLTGSPRTTISDTGNKLFGRLITYLSIFEPRSELLLYPQLRMNGETREKHYFDYSRRWEDILKLIFDEIYMPSGRYLPNALKRDLNISDEFPPNDEELESCWSEYDVDDAIRQWIRFYFRT</sequence>
<reference evidence="2" key="2">
    <citation type="submission" date="2023-11" db="UniProtKB">
        <authorList>
            <consortium name="WormBaseParasite"/>
        </authorList>
    </citation>
    <scope>IDENTIFICATION</scope>
</reference>
<dbReference type="WBParaSite" id="TREG1_138490.1">
    <property type="protein sequence ID" value="TREG1_138490.1"/>
    <property type="gene ID" value="TREG1_138490"/>
</dbReference>
<name>A0AA85JBX2_TRIRE</name>
<proteinExistence type="predicted"/>
<dbReference type="AlphaFoldDB" id="A0AA85JBX2"/>
<keyword evidence="1" id="KW-1185">Reference proteome</keyword>
<evidence type="ECO:0000313" key="2">
    <source>
        <dbReference type="WBParaSite" id="TREG1_138490.1"/>
    </source>
</evidence>
<organism evidence="1 2">
    <name type="scientific">Trichobilharzia regenti</name>
    <name type="common">Nasal bird schistosome</name>
    <dbReference type="NCBI Taxonomy" id="157069"/>
    <lineage>
        <taxon>Eukaryota</taxon>
        <taxon>Metazoa</taxon>
        <taxon>Spiralia</taxon>
        <taxon>Lophotrochozoa</taxon>
        <taxon>Platyhelminthes</taxon>
        <taxon>Trematoda</taxon>
        <taxon>Digenea</taxon>
        <taxon>Strigeidida</taxon>
        <taxon>Schistosomatoidea</taxon>
        <taxon>Schistosomatidae</taxon>
        <taxon>Trichobilharzia</taxon>
    </lineage>
</organism>
<reference evidence="1" key="1">
    <citation type="submission" date="2022-06" db="EMBL/GenBank/DDBJ databases">
        <authorList>
            <person name="Berger JAMES D."/>
            <person name="Berger JAMES D."/>
        </authorList>
    </citation>
    <scope>NUCLEOTIDE SEQUENCE [LARGE SCALE GENOMIC DNA]</scope>
</reference>